<reference evidence="1 2" key="1">
    <citation type="journal article" date="2012" name="Eukaryot. Cell">
        <title>Genome sequence of the fungus Glarea lozoyensis: the first genome sequence of a species from the Helotiaceae family.</title>
        <authorList>
            <person name="Youssar L."/>
            <person name="Gruening B.A."/>
            <person name="Erxleben A."/>
            <person name="Guenther S."/>
            <person name="Huettel W."/>
        </authorList>
    </citation>
    <scope>NUCLEOTIDE SEQUENCE [LARGE SCALE GENOMIC DNA]</scope>
    <source>
        <strain evidence="2">ATCC 74030 / MF5533</strain>
    </source>
</reference>
<proteinExistence type="predicted"/>
<dbReference type="EMBL" id="AGUE01000311">
    <property type="protein sequence ID" value="EHK95986.1"/>
    <property type="molecule type" value="Genomic_DNA"/>
</dbReference>
<evidence type="ECO:0000313" key="1">
    <source>
        <dbReference type="EMBL" id="EHK95986.1"/>
    </source>
</evidence>
<accession>H0EZR1</accession>
<gene>
    <name evidence="1" type="ORF">M7I_8339</name>
</gene>
<keyword evidence="2" id="KW-1185">Reference proteome</keyword>
<dbReference type="OrthoDB" id="415590at2759"/>
<evidence type="ECO:0000313" key="2">
    <source>
        <dbReference type="Proteomes" id="UP000005446"/>
    </source>
</evidence>
<dbReference type="HOGENOM" id="CLU_3359828_0_0_1"/>
<organism evidence="1 2">
    <name type="scientific">Glarea lozoyensis (strain ATCC 74030 / MF5533)</name>
    <dbReference type="NCBI Taxonomy" id="1104152"/>
    <lineage>
        <taxon>Eukaryota</taxon>
        <taxon>Fungi</taxon>
        <taxon>Dikarya</taxon>
        <taxon>Ascomycota</taxon>
        <taxon>Pezizomycotina</taxon>
        <taxon>Leotiomycetes</taxon>
        <taxon>Helotiales</taxon>
        <taxon>Helotiaceae</taxon>
        <taxon>Glarea</taxon>
    </lineage>
</organism>
<sequence length="36" mass="4347">MTQQIVILKHLREIRTCTGWETANKSRLLRKHWGLE</sequence>
<dbReference type="AlphaFoldDB" id="H0EZR1"/>
<comment type="caution">
    <text evidence="1">The sequence shown here is derived from an EMBL/GenBank/DDBJ whole genome shotgun (WGS) entry which is preliminary data.</text>
</comment>
<protein>
    <submittedName>
        <fullName evidence="1">Uncharacterized protein</fullName>
    </submittedName>
</protein>
<dbReference type="InParanoid" id="H0EZR1"/>
<name>H0EZR1_GLAL7</name>
<dbReference type="Proteomes" id="UP000005446">
    <property type="component" value="Unassembled WGS sequence"/>
</dbReference>